<dbReference type="Proteomes" id="UP001190926">
    <property type="component" value="Unassembled WGS sequence"/>
</dbReference>
<reference evidence="5 6" key="1">
    <citation type="journal article" date="2021" name="Nat. Commun.">
        <title>Incipient diploidization of the medicinal plant Perilla within 10,000 years.</title>
        <authorList>
            <person name="Zhang Y."/>
            <person name="Shen Q."/>
            <person name="Leng L."/>
            <person name="Zhang D."/>
            <person name="Chen S."/>
            <person name="Shi Y."/>
            <person name="Ning Z."/>
            <person name="Chen S."/>
        </authorList>
    </citation>
    <scope>NUCLEOTIDE SEQUENCE [LARGE SCALE GENOMIC DNA]</scope>
    <source>
        <strain evidence="6">cv. PC099</strain>
    </source>
</reference>
<dbReference type="InterPro" id="IPR029044">
    <property type="entry name" value="Nucleotide-diphossugar_trans"/>
</dbReference>
<dbReference type="PANTHER" id="PTHR46038:SF58">
    <property type="entry name" value="GLYCOSYLTRANSFERASE"/>
    <property type="match status" value="1"/>
</dbReference>
<accession>A0AAD4JM39</accession>
<dbReference type="InterPro" id="IPR005069">
    <property type="entry name" value="Nucl-diP-sugar_transferase"/>
</dbReference>
<dbReference type="GO" id="GO:0016757">
    <property type="term" value="F:glycosyltransferase activity"/>
    <property type="evidence" value="ECO:0007669"/>
    <property type="project" value="UniProtKB-KW"/>
</dbReference>
<keyword evidence="2" id="KW-0812">Transmembrane</keyword>
<evidence type="ECO:0000256" key="2">
    <source>
        <dbReference type="RuleBase" id="RU363055"/>
    </source>
</evidence>
<evidence type="ECO:0000313" key="6">
    <source>
        <dbReference type="Proteomes" id="UP001190926"/>
    </source>
</evidence>
<dbReference type="SUPFAM" id="SSF53448">
    <property type="entry name" value="Nucleotide-diphospho-sugar transferases"/>
    <property type="match status" value="1"/>
</dbReference>
<keyword evidence="2" id="KW-0961">Cell wall biogenesis/degradation</keyword>
<dbReference type="PANTHER" id="PTHR46038">
    <property type="entry name" value="EXPRESSED PROTEIN-RELATED"/>
    <property type="match status" value="1"/>
</dbReference>
<keyword evidence="6" id="KW-1185">Reference proteome</keyword>
<proteinExistence type="inferred from homology"/>
<comment type="similarity">
    <text evidence="1 2">Belongs to the glycosyltransferase 77 family.</text>
</comment>
<comment type="caution">
    <text evidence="5">The sequence shown here is derived from an EMBL/GenBank/DDBJ whole genome shotgun (WGS) entry which is preliminary data.</text>
</comment>
<keyword evidence="2" id="KW-0328">Glycosyltransferase</keyword>
<evidence type="ECO:0000256" key="3">
    <source>
        <dbReference type="SAM" id="MobiDB-lite"/>
    </source>
</evidence>
<keyword evidence="2" id="KW-0735">Signal-anchor</keyword>
<feature type="transmembrane region" description="Helical" evidence="2">
    <location>
        <begin position="32"/>
        <end position="55"/>
    </location>
</feature>
<comment type="subcellular location">
    <subcellularLocation>
        <location evidence="2">Golgi apparatus membrane</location>
        <topology evidence="2">Single-pass type II membrane protein</topology>
    </subcellularLocation>
</comment>
<sequence>MHPARSGSEDGGATPKRDDDNLESSGNHHLKLSGAVALKITLVFAVVAITCLLFYQSSYPLEFYLKSNSLVWPRASNISSSCENHDAQSNASSSFYQFMSQNTYLLGKEENDELEETLRKALMKDNKTVIITSLNAAWTEPNSMLDLFLESFRIGNGTEDLLKHVVFGAFDQTAYNRCLAERLHCYAITTDGVDFSGEAPYMTEHYLKMMWRRFDFLRTVLQLGYDFVFTDVDVMWLRNPLERFYPDGEFQIACDRNWAGYSDLSNSPNGGFYYVKSNSRTIQFFNYWYTGQDYFPGKHDQDVLIMIKNNPFIPGIGLEIRFLNPADFGGFCEPNQDLDRVITMHANCCVGLDNKVRAIKMVIDDWKRYMSLPVDQRNSTIRSWTLPRICG</sequence>
<organism evidence="5 6">
    <name type="scientific">Perilla frutescens var. hirtella</name>
    <name type="common">Perilla citriodora</name>
    <name type="synonym">Perilla setoyensis</name>
    <dbReference type="NCBI Taxonomy" id="608512"/>
    <lineage>
        <taxon>Eukaryota</taxon>
        <taxon>Viridiplantae</taxon>
        <taxon>Streptophyta</taxon>
        <taxon>Embryophyta</taxon>
        <taxon>Tracheophyta</taxon>
        <taxon>Spermatophyta</taxon>
        <taxon>Magnoliopsida</taxon>
        <taxon>eudicotyledons</taxon>
        <taxon>Gunneridae</taxon>
        <taxon>Pentapetalae</taxon>
        <taxon>asterids</taxon>
        <taxon>lamiids</taxon>
        <taxon>Lamiales</taxon>
        <taxon>Lamiaceae</taxon>
        <taxon>Nepetoideae</taxon>
        <taxon>Elsholtzieae</taxon>
        <taxon>Perilla</taxon>
    </lineage>
</organism>
<feature type="domain" description="Nucleotide-diphospho-sugar transferase" evidence="4">
    <location>
        <begin position="161"/>
        <end position="357"/>
    </location>
</feature>
<evidence type="ECO:0000313" key="5">
    <source>
        <dbReference type="EMBL" id="KAH6836357.1"/>
    </source>
</evidence>
<dbReference type="Pfam" id="PF03407">
    <property type="entry name" value="Nucleotid_trans"/>
    <property type="match status" value="1"/>
</dbReference>
<keyword evidence="2" id="KW-1133">Transmembrane helix</keyword>
<gene>
    <name evidence="5" type="ORF">C2S53_011217</name>
</gene>
<keyword evidence="2" id="KW-0808">Transferase</keyword>
<evidence type="ECO:0000256" key="1">
    <source>
        <dbReference type="ARBA" id="ARBA00007033"/>
    </source>
</evidence>
<evidence type="ECO:0000259" key="4">
    <source>
        <dbReference type="Pfam" id="PF03407"/>
    </source>
</evidence>
<protein>
    <recommendedName>
        <fullName evidence="2">Glycosyltransferase</fullName>
        <ecNumber evidence="2">2.4.2.-</ecNumber>
    </recommendedName>
</protein>
<dbReference type="AlphaFoldDB" id="A0AAD4JM39"/>
<dbReference type="EMBL" id="SDAM02000020">
    <property type="protein sequence ID" value="KAH6836357.1"/>
    <property type="molecule type" value="Genomic_DNA"/>
</dbReference>
<dbReference type="GO" id="GO:0000139">
    <property type="term" value="C:Golgi membrane"/>
    <property type="evidence" value="ECO:0007669"/>
    <property type="project" value="UniProtKB-SubCell"/>
</dbReference>
<keyword evidence="2" id="KW-0333">Golgi apparatus</keyword>
<dbReference type="EC" id="2.4.2.-" evidence="2"/>
<name>A0AAD4JM39_PERFH</name>
<keyword evidence="2" id="KW-0472">Membrane</keyword>
<dbReference type="GO" id="GO:0071555">
    <property type="term" value="P:cell wall organization"/>
    <property type="evidence" value="ECO:0007669"/>
    <property type="project" value="UniProtKB-KW"/>
</dbReference>
<dbReference type="InterPro" id="IPR044821">
    <property type="entry name" value="At1g28695/At4g15970-like"/>
</dbReference>
<feature type="region of interest" description="Disordered" evidence="3">
    <location>
        <begin position="1"/>
        <end position="26"/>
    </location>
</feature>